<dbReference type="PROSITE" id="PS51740">
    <property type="entry name" value="SPOVT_ABRB"/>
    <property type="match status" value="1"/>
</dbReference>
<evidence type="ECO:0000313" key="4">
    <source>
        <dbReference type="Proteomes" id="UP000032250"/>
    </source>
</evidence>
<evidence type="ECO:0000313" key="3">
    <source>
        <dbReference type="EMBL" id="KIS22051.1"/>
    </source>
</evidence>
<dbReference type="InterPro" id="IPR052731">
    <property type="entry name" value="B_subtilis_Trans_State_Reg"/>
</dbReference>
<sequence length="79" mass="9007">MKSTGVVRKMDQLGRIVIPMELRRTLNIEEGDGLEIYTEGEQIILKKYEPCCIFCGEAKEVINFKGKNICKICLKELGK</sequence>
<dbReference type="RefSeq" id="WP_043032522.1">
    <property type="nucleotide sequence ID" value="NZ_JXSU01000008.1"/>
</dbReference>
<dbReference type="EMBL" id="JXSU01000008">
    <property type="protein sequence ID" value="KIS22051.1"/>
    <property type="molecule type" value="Genomic_DNA"/>
</dbReference>
<dbReference type="InterPro" id="IPR007159">
    <property type="entry name" value="SpoVT-AbrB_dom"/>
</dbReference>
<dbReference type="OrthoDB" id="9782993at2"/>
<dbReference type="PANTHER" id="PTHR36432">
    <property type="match status" value="1"/>
</dbReference>
<name>A0A0D1BTH2_CLOBO</name>
<dbReference type="InterPro" id="IPR037914">
    <property type="entry name" value="SpoVT-AbrB_sf"/>
</dbReference>
<dbReference type="Proteomes" id="UP000032250">
    <property type="component" value="Unassembled WGS sequence"/>
</dbReference>
<evidence type="ECO:0000259" key="2">
    <source>
        <dbReference type="PROSITE" id="PS51740"/>
    </source>
</evidence>
<dbReference type="Pfam" id="PF04014">
    <property type="entry name" value="MazE_antitoxin"/>
    <property type="match status" value="1"/>
</dbReference>
<dbReference type="SUPFAM" id="SSF89447">
    <property type="entry name" value="AbrB/MazE/MraZ-like"/>
    <property type="match status" value="1"/>
</dbReference>
<dbReference type="Gene3D" id="2.10.260.10">
    <property type="match status" value="1"/>
</dbReference>
<reference evidence="3 4" key="1">
    <citation type="submission" date="2014-06" db="EMBL/GenBank/DDBJ databases">
        <title>Genome characterization of distinct group I Clostridium botulinum lineages.</title>
        <authorList>
            <person name="Giordani F."/>
            <person name="Anselmo A."/>
            <person name="Fillo S."/>
            <person name="Palozzi A.M."/>
            <person name="Fortunato A."/>
            <person name="Gentile B."/>
            <person name="Ciammaruconi A."/>
            <person name="Anniballi F."/>
            <person name="De Medici D."/>
            <person name="Lista F."/>
        </authorList>
    </citation>
    <scope>NUCLEOTIDE SEQUENCE [LARGE SCALE GENOMIC DNA]</scope>
    <source>
        <strain evidence="3 4">B2 450</strain>
    </source>
</reference>
<comment type="caution">
    <text evidence="3">The sequence shown here is derived from an EMBL/GenBank/DDBJ whole genome shotgun (WGS) entry which is preliminary data.</text>
</comment>
<proteinExistence type="predicted"/>
<dbReference type="NCBIfam" id="TIGR01439">
    <property type="entry name" value="lp_hng_hel_AbrB"/>
    <property type="match status" value="1"/>
</dbReference>
<gene>
    <name evidence="3" type="ORF">N495_16320</name>
</gene>
<feature type="domain" description="SpoVT-AbrB" evidence="2">
    <location>
        <begin position="5"/>
        <end position="50"/>
    </location>
</feature>
<dbReference type="PANTHER" id="PTHR36432:SF4">
    <property type="entry name" value="TRANSITION STATE REGULATOR ABH-RELATED"/>
    <property type="match status" value="1"/>
</dbReference>
<evidence type="ECO:0000256" key="1">
    <source>
        <dbReference type="PROSITE-ProRule" id="PRU01076"/>
    </source>
</evidence>
<organism evidence="3 4">
    <name type="scientific">Clostridium botulinum B2 450</name>
    <dbReference type="NCBI Taxonomy" id="1379739"/>
    <lineage>
        <taxon>Bacteria</taxon>
        <taxon>Bacillati</taxon>
        <taxon>Bacillota</taxon>
        <taxon>Clostridia</taxon>
        <taxon>Eubacteriales</taxon>
        <taxon>Clostridiaceae</taxon>
        <taxon>Clostridium</taxon>
    </lineage>
</organism>
<keyword evidence="1" id="KW-0238">DNA-binding</keyword>
<accession>A0A0D1BTH2</accession>
<protein>
    <submittedName>
        <fullName evidence="3">AbrB family transcriptional regulator</fullName>
    </submittedName>
</protein>
<dbReference type="SMART" id="SM00966">
    <property type="entry name" value="SpoVT_AbrB"/>
    <property type="match status" value="1"/>
</dbReference>
<dbReference type="HOGENOM" id="CLU_158484_0_1_9"/>
<dbReference type="GO" id="GO:0003677">
    <property type="term" value="F:DNA binding"/>
    <property type="evidence" value="ECO:0007669"/>
    <property type="project" value="UniProtKB-UniRule"/>
</dbReference>
<dbReference type="AlphaFoldDB" id="A0A0D1BTH2"/>
<dbReference type="PATRIC" id="fig|1379739.3.peg.3662"/>